<reference evidence="7 8" key="1">
    <citation type="journal article" date="2018" name="ISME J.">
        <title>A methanotrophic archaeon couples anaerobic oxidation of methane to Fe(III) reduction.</title>
        <authorList>
            <person name="Cai C."/>
            <person name="Leu A.O."/>
            <person name="Xie G.J."/>
            <person name="Guo J."/>
            <person name="Feng Y."/>
            <person name="Zhao J.X."/>
            <person name="Tyson G.W."/>
            <person name="Yuan Z."/>
            <person name="Hu S."/>
        </authorList>
    </citation>
    <scope>NUCLEOTIDE SEQUENCE [LARGE SCALE GENOMIC DNA]</scope>
    <source>
        <strain evidence="7">FeB_12</strain>
    </source>
</reference>
<evidence type="ECO:0000313" key="7">
    <source>
        <dbReference type="EMBL" id="PWB72552.1"/>
    </source>
</evidence>
<evidence type="ECO:0000256" key="3">
    <source>
        <dbReference type="ARBA" id="ARBA00023082"/>
    </source>
</evidence>
<keyword evidence="5" id="KW-0804">Transcription</keyword>
<keyword evidence="2" id="KW-0805">Transcription regulation</keyword>
<comment type="caution">
    <text evidence="7">The sequence shown here is derived from an EMBL/GenBank/DDBJ whole genome shotgun (WGS) entry which is preliminary data.</text>
</comment>
<feature type="domain" description="RNA polymerase sigma-70 region 2" evidence="6">
    <location>
        <begin position="42"/>
        <end position="109"/>
    </location>
</feature>
<dbReference type="GO" id="GO:0003677">
    <property type="term" value="F:DNA binding"/>
    <property type="evidence" value="ECO:0007669"/>
    <property type="project" value="UniProtKB-KW"/>
</dbReference>
<dbReference type="Gene3D" id="1.10.10.10">
    <property type="entry name" value="Winged helix-like DNA-binding domain superfamily/Winged helix DNA-binding domain"/>
    <property type="match status" value="1"/>
</dbReference>
<dbReference type="PANTHER" id="PTHR43133">
    <property type="entry name" value="RNA POLYMERASE ECF-TYPE SIGMA FACTO"/>
    <property type="match status" value="1"/>
</dbReference>
<dbReference type="GO" id="GO:0016987">
    <property type="term" value="F:sigma factor activity"/>
    <property type="evidence" value="ECO:0007669"/>
    <property type="project" value="UniProtKB-KW"/>
</dbReference>
<keyword evidence="3" id="KW-0731">Sigma factor</keyword>
<evidence type="ECO:0000256" key="4">
    <source>
        <dbReference type="ARBA" id="ARBA00023125"/>
    </source>
</evidence>
<protein>
    <recommendedName>
        <fullName evidence="6">RNA polymerase sigma-70 region 2 domain-containing protein</fullName>
    </recommendedName>
</protein>
<accession>A0A855X1M7</accession>
<name>A0A855X1M7_9BACT</name>
<dbReference type="InterPro" id="IPR013324">
    <property type="entry name" value="RNA_pol_sigma_r3/r4-like"/>
</dbReference>
<comment type="similarity">
    <text evidence="1">Belongs to the sigma-70 factor family. ECF subfamily.</text>
</comment>
<evidence type="ECO:0000313" key="8">
    <source>
        <dbReference type="Proteomes" id="UP000250918"/>
    </source>
</evidence>
<evidence type="ECO:0000256" key="2">
    <source>
        <dbReference type="ARBA" id="ARBA00023015"/>
    </source>
</evidence>
<evidence type="ECO:0000256" key="1">
    <source>
        <dbReference type="ARBA" id="ARBA00010641"/>
    </source>
</evidence>
<dbReference type="InterPro" id="IPR036388">
    <property type="entry name" value="WH-like_DNA-bd_sf"/>
</dbReference>
<dbReference type="InterPro" id="IPR014284">
    <property type="entry name" value="RNA_pol_sigma-70_dom"/>
</dbReference>
<keyword evidence="4" id="KW-0238">DNA-binding</keyword>
<dbReference type="InterPro" id="IPR039425">
    <property type="entry name" value="RNA_pol_sigma-70-like"/>
</dbReference>
<dbReference type="Proteomes" id="UP000250918">
    <property type="component" value="Unassembled WGS sequence"/>
</dbReference>
<gene>
    <name evidence="7" type="ORF">C3F09_06520</name>
</gene>
<dbReference type="Pfam" id="PF04542">
    <property type="entry name" value="Sigma70_r2"/>
    <property type="match status" value="1"/>
</dbReference>
<dbReference type="PANTHER" id="PTHR43133:SF8">
    <property type="entry name" value="RNA POLYMERASE SIGMA FACTOR HI_1459-RELATED"/>
    <property type="match status" value="1"/>
</dbReference>
<dbReference type="SUPFAM" id="SSF88946">
    <property type="entry name" value="Sigma2 domain of RNA polymerase sigma factors"/>
    <property type="match status" value="1"/>
</dbReference>
<organism evidence="7 8">
    <name type="scientific">candidate division GN15 bacterium</name>
    <dbReference type="NCBI Taxonomy" id="2072418"/>
    <lineage>
        <taxon>Bacteria</taxon>
        <taxon>candidate division GN15</taxon>
    </lineage>
</organism>
<proteinExistence type="inferred from homology"/>
<dbReference type="EMBL" id="PQAP01000081">
    <property type="protein sequence ID" value="PWB72552.1"/>
    <property type="molecule type" value="Genomic_DNA"/>
</dbReference>
<dbReference type="Gene3D" id="1.10.1740.10">
    <property type="match status" value="1"/>
</dbReference>
<dbReference type="GO" id="GO:0006352">
    <property type="term" value="P:DNA-templated transcription initiation"/>
    <property type="evidence" value="ECO:0007669"/>
    <property type="project" value="InterPro"/>
</dbReference>
<dbReference type="AlphaFoldDB" id="A0A855X1M7"/>
<dbReference type="InterPro" id="IPR007627">
    <property type="entry name" value="RNA_pol_sigma70_r2"/>
</dbReference>
<dbReference type="InterPro" id="IPR013325">
    <property type="entry name" value="RNA_pol_sigma_r2"/>
</dbReference>
<dbReference type="SUPFAM" id="SSF88659">
    <property type="entry name" value="Sigma3 and sigma4 domains of RNA polymerase sigma factors"/>
    <property type="match status" value="1"/>
</dbReference>
<evidence type="ECO:0000256" key="5">
    <source>
        <dbReference type="ARBA" id="ARBA00023163"/>
    </source>
</evidence>
<dbReference type="NCBIfam" id="TIGR02937">
    <property type="entry name" value="sigma70-ECF"/>
    <property type="match status" value="1"/>
</dbReference>
<sequence length="201" mass="23325">MSKDRKRVAVYWSEPRLNLSDRSDADLWQAICCGDECAWRQLVDRYKALVYSVCTYTGLTMSEAADVFQDTWMQLFKHRRALEDPSRVSSWLVTTARREAVRVRKRNTRVTSQVDSDTPDSQDLPDAQLEQLELQAHLEIALKEIDQPCRKLLHAFFFAAEDQSYDDIARSMGYSPNTLGAKRRRCLERLKRILLDLGYDG</sequence>
<evidence type="ECO:0000259" key="6">
    <source>
        <dbReference type="Pfam" id="PF04542"/>
    </source>
</evidence>